<dbReference type="PANTHER" id="PTHR11082:SF31">
    <property type="entry name" value="TRNA-DIHYDROURIDINE(20A_20B) SYNTHASE [NAD(P)+]-LIKE"/>
    <property type="match status" value="1"/>
</dbReference>
<dbReference type="PANTHER" id="PTHR11082">
    <property type="entry name" value="TRNA-DIHYDROURIDINE SYNTHASE"/>
    <property type="match status" value="1"/>
</dbReference>
<dbReference type="InterPro" id="IPR035587">
    <property type="entry name" value="DUS-like_FMN-bd"/>
</dbReference>
<comment type="cofactor">
    <cofactor evidence="1">
        <name>FMN</name>
        <dbReference type="ChEBI" id="CHEBI:58210"/>
    </cofactor>
</comment>
<keyword evidence="6" id="KW-0521">NADP</keyword>
<evidence type="ECO:0000256" key="2">
    <source>
        <dbReference type="ARBA" id="ARBA00022630"/>
    </source>
</evidence>
<keyword evidence="2" id="KW-0285">Flavoprotein</keyword>
<name>A0AAE0WWS4_9PEZI</name>
<evidence type="ECO:0000256" key="20">
    <source>
        <dbReference type="SAM" id="MobiDB-lite"/>
    </source>
</evidence>
<evidence type="ECO:0000259" key="21">
    <source>
        <dbReference type="Pfam" id="PF01207"/>
    </source>
</evidence>
<feature type="domain" description="DUS-like FMN-binding" evidence="21">
    <location>
        <begin position="61"/>
        <end position="327"/>
    </location>
</feature>
<dbReference type="RefSeq" id="XP_064696863.1">
    <property type="nucleotide sequence ID" value="XM_064835813.1"/>
</dbReference>
<comment type="caution">
    <text evidence="22">The sequence shown here is derived from an EMBL/GenBank/DDBJ whole genome shotgun (WGS) entry which is preliminary data.</text>
</comment>
<evidence type="ECO:0000256" key="18">
    <source>
        <dbReference type="ARBA" id="ARBA00071722"/>
    </source>
</evidence>
<comment type="catalytic activity">
    <reaction evidence="11">
        <text>a 5,6-dihydrouridine in mRNA + NADP(+) = a uridine in mRNA + NADPH + H(+)</text>
        <dbReference type="Rhea" id="RHEA:69855"/>
        <dbReference type="Rhea" id="RHEA-COMP:14658"/>
        <dbReference type="Rhea" id="RHEA-COMP:17789"/>
        <dbReference type="ChEBI" id="CHEBI:15378"/>
        <dbReference type="ChEBI" id="CHEBI:57783"/>
        <dbReference type="ChEBI" id="CHEBI:58349"/>
        <dbReference type="ChEBI" id="CHEBI:65315"/>
        <dbReference type="ChEBI" id="CHEBI:74443"/>
    </reaction>
    <physiologicalReaction direction="right-to-left" evidence="11">
        <dbReference type="Rhea" id="RHEA:69857"/>
    </physiologicalReaction>
</comment>
<evidence type="ECO:0000256" key="10">
    <source>
        <dbReference type="ARBA" id="ARBA00048342"/>
    </source>
</evidence>
<keyword evidence="7 22" id="KW-0560">Oxidoreductase</keyword>
<comment type="function">
    <text evidence="9">Catalyzes the synthesis of dihydrouridine, a modified base found in the D-loop of most tRNAs. Specifically modifies U47 in cytoplasmic tRNAs. Catalyzes the synthesis of dihydrouridine in some mRNAs, thereby affecting their translation.</text>
</comment>
<dbReference type="GO" id="GO:0006397">
    <property type="term" value="P:mRNA processing"/>
    <property type="evidence" value="ECO:0007669"/>
    <property type="project" value="UniProtKB-KW"/>
</dbReference>
<comment type="catalytic activity">
    <reaction evidence="14">
        <text>5,6-dihydrouridine(20b) in tRNA + NAD(+) = uridine(20b) in tRNA + NADH + H(+)</text>
        <dbReference type="Rhea" id="RHEA:53352"/>
        <dbReference type="Rhea" id="RHEA-COMP:13537"/>
        <dbReference type="Rhea" id="RHEA-COMP:13538"/>
        <dbReference type="ChEBI" id="CHEBI:15378"/>
        <dbReference type="ChEBI" id="CHEBI:57540"/>
        <dbReference type="ChEBI" id="CHEBI:57945"/>
        <dbReference type="ChEBI" id="CHEBI:65315"/>
        <dbReference type="ChEBI" id="CHEBI:74443"/>
        <dbReference type="EC" id="1.3.1.90"/>
    </reaction>
    <physiologicalReaction direction="right-to-left" evidence="14">
        <dbReference type="Rhea" id="RHEA:53354"/>
    </physiologicalReaction>
</comment>
<dbReference type="GO" id="GO:0102267">
    <property type="term" value="F:tRNA-dihydrouridine20b synthase activity"/>
    <property type="evidence" value="ECO:0007669"/>
    <property type="project" value="UniProtKB-ARBA"/>
</dbReference>
<dbReference type="Gene3D" id="3.20.20.70">
    <property type="entry name" value="Aldolase class I"/>
    <property type="match status" value="1"/>
</dbReference>
<evidence type="ECO:0000256" key="6">
    <source>
        <dbReference type="ARBA" id="ARBA00022857"/>
    </source>
</evidence>
<dbReference type="GO" id="GO:0102266">
    <property type="term" value="F:tRNA-dihydrouridine20a synthase activity"/>
    <property type="evidence" value="ECO:0007669"/>
    <property type="project" value="UniProtKB-EC"/>
</dbReference>
<keyword evidence="3" id="KW-0288">FMN</keyword>
<organism evidence="22 23">
    <name type="scientific">Recurvomyces mirabilis</name>
    <dbReference type="NCBI Taxonomy" id="574656"/>
    <lineage>
        <taxon>Eukaryota</taxon>
        <taxon>Fungi</taxon>
        <taxon>Dikarya</taxon>
        <taxon>Ascomycota</taxon>
        <taxon>Pezizomycotina</taxon>
        <taxon>Dothideomycetes</taxon>
        <taxon>Dothideomycetidae</taxon>
        <taxon>Mycosphaerellales</taxon>
        <taxon>Teratosphaeriaceae</taxon>
        <taxon>Recurvomyces</taxon>
    </lineage>
</organism>
<keyword evidence="5" id="KW-0819">tRNA processing</keyword>
<evidence type="ECO:0000256" key="12">
    <source>
        <dbReference type="ARBA" id="ARBA00050434"/>
    </source>
</evidence>
<feature type="compositionally biased region" description="Polar residues" evidence="20">
    <location>
        <begin position="13"/>
        <end position="40"/>
    </location>
</feature>
<evidence type="ECO:0000256" key="13">
    <source>
        <dbReference type="ARBA" id="ARBA00051779"/>
    </source>
</evidence>
<evidence type="ECO:0000256" key="3">
    <source>
        <dbReference type="ARBA" id="ARBA00022643"/>
    </source>
</evidence>
<feature type="region of interest" description="Disordered" evidence="20">
    <location>
        <begin position="1"/>
        <end position="40"/>
    </location>
</feature>
<keyword evidence="8" id="KW-0520">NAD</keyword>
<evidence type="ECO:0000256" key="14">
    <source>
        <dbReference type="ARBA" id="ARBA00051932"/>
    </source>
</evidence>
<dbReference type="EMBL" id="JAUTXT010000002">
    <property type="protein sequence ID" value="KAK3679467.1"/>
    <property type="molecule type" value="Genomic_DNA"/>
</dbReference>
<comment type="catalytic activity">
    <reaction evidence="12">
        <text>5,6-dihydrouridine(20b) in tRNA + NADP(+) = uridine(20b) in tRNA + NADPH + H(+)</text>
        <dbReference type="Rhea" id="RHEA:53356"/>
        <dbReference type="Rhea" id="RHEA-COMP:13537"/>
        <dbReference type="Rhea" id="RHEA-COMP:13538"/>
        <dbReference type="ChEBI" id="CHEBI:15378"/>
        <dbReference type="ChEBI" id="CHEBI:57783"/>
        <dbReference type="ChEBI" id="CHEBI:58349"/>
        <dbReference type="ChEBI" id="CHEBI:65315"/>
        <dbReference type="ChEBI" id="CHEBI:74443"/>
        <dbReference type="EC" id="1.3.1.90"/>
    </reaction>
    <physiologicalReaction direction="right-to-left" evidence="12">
        <dbReference type="Rhea" id="RHEA:53358"/>
    </physiologicalReaction>
</comment>
<dbReference type="Proteomes" id="UP001274830">
    <property type="component" value="Unassembled WGS sequence"/>
</dbReference>
<evidence type="ECO:0000256" key="15">
    <source>
        <dbReference type="ARBA" id="ARBA00052996"/>
    </source>
</evidence>
<comment type="catalytic activity">
    <reaction evidence="13">
        <text>5,6-dihydrouridine(20a) in tRNA + NAD(+) = uridine(20a) in tRNA + NADH + H(+)</text>
        <dbReference type="Rhea" id="RHEA:53348"/>
        <dbReference type="Rhea" id="RHEA-COMP:13535"/>
        <dbReference type="Rhea" id="RHEA-COMP:13536"/>
        <dbReference type="ChEBI" id="CHEBI:15378"/>
        <dbReference type="ChEBI" id="CHEBI:57540"/>
        <dbReference type="ChEBI" id="CHEBI:57945"/>
        <dbReference type="ChEBI" id="CHEBI:65315"/>
        <dbReference type="ChEBI" id="CHEBI:74443"/>
        <dbReference type="EC" id="1.3.1.90"/>
    </reaction>
    <physiologicalReaction direction="right-to-left" evidence="13">
        <dbReference type="Rhea" id="RHEA:53350"/>
    </physiologicalReaction>
</comment>
<dbReference type="FunFam" id="3.20.20.70:FF:000159">
    <property type="entry name" value="tRNA-dihydrouridine synthase 4"/>
    <property type="match status" value="1"/>
</dbReference>
<protein>
    <recommendedName>
        <fullName evidence="18">tRNA-dihydrouridine(20a/20b) synthase [NAD(P)+]</fullName>
        <ecNumber evidence="17">1.3.1.90</ecNumber>
    </recommendedName>
    <alternativeName>
        <fullName evidence="19">tRNA-dihydrouridine synthase 4</fullName>
    </alternativeName>
</protein>
<evidence type="ECO:0000256" key="11">
    <source>
        <dbReference type="ARBA" id="ARBA00049447"/>
    </source>
</evidence>
<evidence type="ECO:0000256" key="19">
    <source>
        <dbReference type="ARBA" id="ARBA00078338"/>
    </source>
</evidence>
<evidence type="ECO:0000313" key="22">
    <source>
        <dbReference type="EMBL" id="KAK3679467.1"/>
    </source>
</evidence>
<dbReference type="InterPro" id="IPR018517">
    <property type="entry name" value="tRNA_hU_synthase_CS"/>
</dbReference>
<accession>A0AAE0WWS4</accession>
<comment type="catalytic activity">
    <reaction evidence="10">
        <text>a 5,6-dihydrouridine in mRNA + NAD(+) = a uridine in mRNA + NADH + H(+)</text>
        <dbReference type="Rhea" id="RHEA:69851"/>
        <dbReference type="Rhea" id="RHEA-COMP:14658"/>
        <dbReference type="Rhea" id="RHEA-COMP:17789"/>
        <dbReference type="ChEBI" id="CHEBI:15378"/>
        <dbReference type="ChEBI" id="CHEBI:57540"/>
        <dbReference type="ChEBI" id="CHEBI:57945"/>
        <dbReference type="ChEBI" id="CHEBI:65315"/>
        <dbReference type="ChEBI" id="CHEBI:74443"/>
    </reaction>
    <physiologicalReaction direction="right-to-left" evidence="10">
        <dbReference type="Rhea" id="RHEA:69853"/>
    </physiologicalReaction>
</comment>
<dbReference type="EC" id="1.3.1.90" evidence="17"/>
<evidence type="ECO:0000256" key="8">
    <source>
        <dbReference type="ARBA" id="ARBA00023027"/>
    </source>
</evidence>
<proteinExistence type="inferred from homology"/>
<evidence type="ECO:0000256" key="9">
    <source>
        <dbReference type="ARBA" id="ARBA00045934"/>
    </source>
</evidence>
<gene>
    <name evidence="22" type="primary">DUS4</name>
    <name evidence="22" type="ORF">LTR78_001028</name>
</gene>
<keyword evidence="23" id="KW-1185">Reference proteome</keyword>
<dbReference type="CDD" id="cd02801">
    <property type="entry name" value="DUS_like_FMN"/>
    <property type="match status" value="1"/>
</dbReference>
<evidence type="ECO:0000256" key="4">
    <source>
        <dbReference type="ARBA" id="ARBA00022664"/>
    </source>
</evidence>
<evidence type="ECO:0000256" key="5">
    <source>
        <dbReference type="ARBA" id="ARBA00022694"/>
    </source>
</evidence>
<evidence type="ECO:0000256" key="17">
    <source>
        <dbReference type="ARBA" id="ARBA00066483"/>
    </source>
</evidence>
<dbReference type="SUPFAM" id="SSF51395">
    <property type="entry name" value="FMN-linked oxidoreductases"/>
    <property type="match status" value="1"/>
</dbReference>
<comment type="similarity">
    <text evidence="16">Belongs to the Dus family. Dus4 subfamily.</text>
</comment>
<comment type="catalytic activity">
    <reaction evidence="15">
        <text>5,6-dihydrouridine(20a) in tRNA + NADP(+) = uridine(20a) in tRNA + NADPH + H(+)</text>
        <dbReference type="Rhea" id="RHEA:53344"/>
        <dbReference type="Rhea" id="RHEA-COMP:13535"/>
        <dbReference type="Rhea" id="RHEA-COMP:13536"/>
        <dbReference type="ChEBI" id="CHEBI:15378"/>
        <dbReference type="ChEBI" id="CHEBI:57783"/>
        <dbReference type="ChEBI" id="CHEBI:58349"/>
        <dbReference type="ChEBI" id="CHEBI:65315"/>
        <dbReference type="ChEBI" id="CHEBI:74443"/>
        <dbReference type="EC" id="1.3.1.90"/>
    </reaction>
    <physiologicalReaction direction="right-to-left" evidence="15">
        <dbReference type="Rhea" id="RHEA:53346"/>
    </physiologicalReaction>
</comment>
<sequence>MQSENRSSEIDINEQTSLSTPRAQGTGTSKDSDTSNQDSTNRVLGIFTAAKRDGRPINVSAPMVRYSKLPFRLVAREYGTDIAYTPMILAHEFIRSQIARDSDFTTSPLERQPTSDGRQHALIAQFASSDPVELARAAEIIAPWVDGVDLNCGCPQSWAMKEGIGCSLMSNPDLVVEMVRAARKRLNPLQSVSVKIRIHKDLSETIAWVKTVQEAGVTYITVHGRTRSQRSSTPPDYEAIRQLRQHIHVPVVANGDAYTLADVHKIAKLTEADGVMAARGILENPAMFAGHDVTPAECVHRLLGYCMRCPMPFPLVLHHVSEMTARMPGMNKKEKRRLMECQDLLDLVDYVETSWGAYDLVHISDHKGP</sequence>
<dbReference type="Pfam" id="PF01207">
    <property type="entry name" value="Dus"/>
    <property type="match status" value="1"/>
</dbReference>
<dbReference type="AlphaFoldDB" id="A0AAE0WWS4"/>
<evidence type="ECO:0000256" key="16">
    <source>
        <dbReference type="ARBA" id="ARBA00060741"/>
    </source>
</evidence>
<evidence type="ECO:0000256" key="1">
    <source>
        <dbReference type="ARBA" id="ARBA00001917"/>
    </source>
</evidence>
<evidence type="ECO:0000256" key="7">
    <source>
        <dbReference type="ARBA" id="ARBA00023002"/>
    </source>
</evidence>
<dbReference type="PROSITE" id="PS01136">
    <property type="entry name" value="UPF0034"/>
    <property type="match status" value="1"/>
</dbReference>
<dbReference type="InterPro" id="IPR013785">
    <property type="entry name" value="Aldolase_TIM"/>
</dbReference>
<dbReference type="GeneID" id="89960346"/>
<evidence type="ECO:0000313" key="23">
    <source>
        <dbReference type="Proteomes" id="UP001274830"/>
    </source>
</evidence>
<dbReference type="GO" id="GO:0050660">
    <property type="term" value="F:flavin adenine dinucleotide binding"/>
    <property type="evidence" value="ECO:0007669"/>
    <property type="project" value="InterPro"/>
</dbReference>
<keyword evidence="4" id="KW-0507">mRNA processing</keyword>
<reference evidence="22" key="1">
    <citation type="submission" date="2023-07" db="EMBL/GenBank/DDBJ databases">
        <title>Black Yeasts Isolated from many extreme environments.</title>
        <authorList>
            <person name="Coleine C."/>
            <person name="Stajich J.E."/>
            <person name="Selbmann L."/>
        </authorList>
    </citation>
    <scope>NUCLEOTIDE SEQUENCE</scope>
    <source>
        <strain evidence="22">CCFEE 5485</strain>
    </source>
</reference>